<dbReference type="SUPFAM" id="SSF48452">
    <property type="entry name" value="TPR-like"/>
    <property type="match status" value="1"/>
</dbReference>
<organism evidence="1">
    <name type="scientific">marine sediment metagenome</name>
    <dbReference type="NCBI Taxonomy" id="412755"/>
    <lineage>
        <taxon>unclassified sequences</taxon>
        <taxon>metagenomes</taxon>
        <taxon>ecological metagenomes</taxon>
    </lineage>
</organism>
<accession>X0T7J1</accession>
<proteinExistence type="predicted"/>
<gene>
    <name evidence="1" type="ORF">S01H1_22478</name>
</gene>
<feature type="non-terminal residue" evidence="1">
    <location>
        <position position="201"/>
    </location>
</feature>
<reference evidence="1" key="1">
    <citation type="journal article" date="2014" name="Front. Microbiol.">
        <title>High frequency of phylogenetically diverse reductive dehalogenase-homologous genes in deep subseafloor sedimentary metagenomes.</title>
        <authorList>
            <person name="Kawai M."/>
            <person name="Futagami T."/>
            <person name="Toyoda A."/>
            <person name="Takaki Y."/>
            <person name="Nishi S."/>
            <person name="Hori S."/>
            <person name="Arai W."/>
            <person name="Tsubouchi T."/>
            <person name="Morono Y."/>
            <person name="Uchiyama I."/>
            <person name="Ito T."/>
            <person name="Fujiyama A."/>
            <person name="Inagaki F."/>
            <person name="Takami H."/>
        </authorList>
    </citation>
    <scope>NUCLEOTIDE SEQUENCE</scope>
    <source>
        <strain evidence="1">Expedition CK06-06</strain>
    </source>
</reference>
<sequence>HLWAEKYSGTLDDVFDIQEKVSRSIVEALKVKLTPDEKRQLAEKPIDNVQAYECYLRAKKEMWRCTEDGFGRALQDLQNGLNIIGENALLYGGIGSVYCNYYEFGIKADEETLKKAEEYAFKVLKLEPNSSISYNLLGRIEKFRGSGLKAIQNFKRALEIDPNDYDALLCLILGYCFQVGKPTAVEPMVRRIIEIEGRIQA</sequence>
<dbReference type="PROSITE" id="PS50005">
    <property type="entry name" value="TPR"/>
    <property type="match status" value="1"/>
</dbReference>
<dbReference type="EMBL" id="BARS01012693">
    <property type="protein sequence ID" value="GAF89179.1"/>
    <property type="molecule type" value="Genomic_DNA"/>
</dbReference>
<dbReference type="InterPro" id="IPR019734">
    <property type="entry name" value="TPR_rpt"/>
</dbReference>
<name>X0T7J1_9ZZZZ</name>
<dbReference type="InterPro" id="IPR011990">
    <property type="entry name" value="TPR-like_helical_dom_sf"/>
</dbReference>
<protein>
    <submittedName>
        <fullName evidence="1">Uncharacterized protein</fullName>
    </submittedName>
</protein>
<dbReference type="Gene3D" id="1.25.40.10">
    <property type="entry name" value="Tetratricopeptide repeat domain"/>
    <property type="match status" value="1"/>
</dbReference>
<comment type="caution">
    <text evidence="1">The sequence shown here is derived from an EMBL/GenBank/DDBJ whole genome shotgun (WGS) entry which is preliminary data.</text>
</comment>
<dbReference type="AlphaFoldDB" id="X0T7J1"/>
<feature type="non-terminal residue" evidence="1">
    <location>
        <position position="1"/>
    </location>
</feature>
<evidence type="ECO:0000313" key="1">
    <source>
        <dbReference type="EMBL" id="GAF89179.1"/>
    </source>
</evidence>